<dbReference type="EnsemblBacteria" id="ABY34110">
    <property type="protein sequence ID" value="ABY34110"/>
    <property type="gene ID" value="Caur_0877"/>
</dbReference>
<dbReference type="STRING" id="324602.Caur_0877"/>
<name>A9WH15_CHLAA</name>
<evidence type="ECO:0000313" key="3">
    <source>
        <dbReference type="EMBL" id="ABY34110.1"/>
    </source>
</evidence>
<protein>
    <submittedName>
        <fullName evidence="3">Uncharacterized protein</fullName>
    </submittedName>
</protein>
<dbReference type="AlphaFoldDB" id="A9WH15"/>
<dbReference type="PATRIC" id="fig|324602.8.peg.1006"/>
<dbReference type="EMBL" id="CP000909">
    <property type="protein sequence ID" value="ABY34110.1"/>
    <property type="molecule type" value="Genomic_DNA"/>
</dbReference>
<keyword evidence="2" id="KW-0812">Transmembrane</keyword>
<evidence type="ECO:0000256" key="2">
    <source>
        <dbReference type="SAM" id="Phobius"/>
    </source>
</evidence>
<dbReference type="KEGG" id="cau:Caur_0877"/>
<dbReference type="RefSeq" id="WP_012256766.1">
    <property type="nucleotide sequence ID" value="NC_010175.1"/>
</dbReference>
<reference evidence="4" key="1">
    <citation type="journal article" date="2011" name="BMC Genomics">
        <title>Complete genome sequence of the filamentous anoxygenic phototrophic bacterium Chloroflexus aurantiacus.</title>
        <authorList>
            <person name="Tang K.H."/>
            <person name="Barry K."/>
            <person name="Chertkov O."/>
            <person name="Dalin E."/>
            <person name="Han C.S."/>
            <person name="Hauser L.J."/>
            <person name="Honchak B.M."/>
            <person name="Karbach L.E."/>
            <person name="Land M.L."/>
            <person name="Lapidus A."/>
            <person name="Larimer F.W."/>
            <person name="Mikhailova N."/>
            <person name="Pitluck S."/>
            <person name="Pierson B.K."/>
            <person name="Blankenship R.E."/>
        </authorList>
    </citation>
    <scope>NUCLEOTIDE SEQUENCE [LARGE SCALE GENOMIC DNA]</scope>
    <source>
        <strain evidence="4">ATCC 29366 / DSM 635 / J-10-fl</strain>
    </source>
</reference>
<feature type="transmembrane region" description="Helical" evidence="2">
    <location>
        <begin position="100"/>
        <end position="121"/>
    </location>
</feature>
<dbReference type="Proteomes" id="UP000002008">
    <property type="component" value="Chromosome"/>
</dbReference>
<evidence type="ECO:0000313" key="4">
    <source>
        <dbReference type="Proteomes" id="UP000002008"/>
    </source>
</evidence>
<dbReference type="HOGENOM" id="CLU_1873356_0_0_0"/>
<dbReference type="InParanoid" id="A9WH15"/>
<gene>
    <name evidence="3" type="ordered locus">Caur_0877</name>
</gene>
<feature type="region of interest" description="Disordered" evidence="1">
    <location>
        <begin position="129"/>
        <end position="156"/>
    </location>
</feature>
<accession>A9WH15</accession>
<keyword evidence="2" id="KW-1133">Transmembrane helix</keyword>
<proteinExistence type="predicted"/>
<keyword evidence="2" id="KW-0472">Membrane</keyword>
<feature type="compositionally biased region" description="Pro residues" evidence="1">
    <location>
        <begin position="133"/>
        <end position="147"/>
    </location>
</feature>
<keyword evidence="4" id="KW-1185">Reference proteome</keyword>
<organism evidence="3 4">
    <name type="scientific">Chloroflexus aurantiacus (strain ATCC 29366 / DSM 635 / J-10-fl)</name>
    <dbReference type="NCBI Taxonomy" id="324602"/>
    <lineage>
        <taxon>Bacteria</taxon>
        <taxon>Bacillati</taxon>
        <taxon>Chloroflexota</taxon>
        <taxon>Chloroflexia</taxon>
        <taxon>Chloroflexales</taxon>
        <taxon>Chloroflexineae</taxon>
        <taxon>Chloroflexaceae</taxon>
        <taxon>Chloroflexus</taxon>
    </lineage>
</organism>
<evidence type="ECO:0000256" key="1">
    <source>
        <dbReference type="SAM" id="MobiDB-lite"/>
    </source>
</evidence>
<sequence length="156" mass="17213">MEQRRINWPAWLALGISLLALIVAFGSLAMSRTTAWTMWTMPGWSNQQVIPQGPPAMRGRGDQGQVMPPGWHNQRGWMNPGMGFQRGPGMMGGRDWFGGLIRFVDGLLKLAALALLVWLGFQIFRQRRNQPPAANPPAGPSPQPPLTPAGHDPRVE</sequence>